<dbReference type="InterPro" id="IPR007382">
    <property type="entry name" value="UPF0756_TM"/>
</dbReference>
<dbReference type="Pfam" id="PF04284">
    <property type="entry name" value="DUF441"/>
    <property type="match status" value="1"/>
</dbReference>
<comment type="similarity">
    <text evidence="5">Belongs to the UPF0756 family.</text>
</comment>
<dbReference type="STRING" id="1423750.FC89_GL001611"/>
<dbReference type="EMBL" id="AZGB01000001">
    <property type="protein sequence ID" value="KRM08273.1"/>
    <property type="molecule type" value="Genomic_DNA"/>
</dbReference>
<dbReference type="RefSeq" id="WP_057870556.1">
    <property type="nucleotide sequence ID" value="NZ_AZGB01000001.1"/>
</dbReference>
<organism evidence="6 7">
    <name type="scientific">Liquorilactobacillus ghanensis DSM 18630</name>
    <dbReference type="NCBI Taxonomy" id="1423750"/>
    <lineage>
        <taxon>Bacteria</taxon>
        <taxon>Bacillati</taxon>
        <taxon>Bacillota</taxon>
        <taxon>Bacilli</taxon>
        <taxon>Lactobacillales</taxon>
        <taxon>Lactobacillaceae</taxon>
        <taxon>Liquorilactobacillus</taxon>
    </lineage>
</organism>
<accession>A0A0R1VR84</accession>
<feature type="transmembrane region" description="Helical" evidence="5">
    <location>
        <begin position="84"/>
        <end position="102"/>
    </location>
</feature>
<dbReference type="GO" id="GO:0005886">
    <property type="term" value="C:plasma membrane"/>
    <property type="evidence" value="ECO:0007669"/>
    <property type="project" value="UniProtKB-SubCell"/>
</dbReference>
<dbReference type="PANTHER" id="PTHR38452">
    <property type="entry name" value="UPF0756 MEMBRANE PROTEIN YEAL"/>
    <property type="match status" value="1"/>
</dbReference>
<dbReference type="OrthoDB" id="80306at2"/>
<comment type="subcellular location">
    <subcellularLocation>
        <location evidence="5">Cell membrane</location>
        <topology evidence="5">Multi-pass membrane protein</topology>
    </subcellularLocation>
</comment>
<proteinExistence type="inferred from homology"/>
<dbReference type="HAMAP" id="MF_01874">
    <property type="entry name" value="UPF0756"/>
    <property type="match status" value="1"/>
</dbReference>
<keyword evidence="1 5" id="KW-1003">Cell membrane</keyword>
<gene>
    <name evidence="6" type="ORF">FC89_GL001611</name>
</gene>
<dbReference type="PANTHER" id="PTHR38452:SF1">
    <property type="entry name" value="UPF0756 MEMBRANE PROTEIN YEAL"/>
    <property type="match status" value="1"/>
</dbReference>
<evidence type="ECO:0000256" key="3">
    <source>
        <dbReference type="ARBA" id="ARBA00022989"/>
    </source>
</evidence>
<comment type="caution">
    <text evidence="5">Lacks conserved residue(s) required for the propagation of feature annotation.</text>
</comment>
<evidence type="ECO:0000256" key="1">
    <source>
        <dbReference type="ARBA" id="ARBA00022475"/>
    </source>
</evidence>
<dbReference type="Proteomes" id="UP000051451">
    <property type="component" value="Unassembled WGS sequence"/>
</dbReference>
<keyword evidence="4 5" id="KW-0472">Membrane</keyword>
<comment type="caution">
    <text evidence="6">The sequence shown here is derived from an EMBL/GenBank/DDBJ whole genome shotgun (WGS) entry which is preliminary data.</text>
</comment>
<keyword evidence="7" id="KW-1185">Reference proteome</keyword>
<evidence type="ECO:0000256" key="4">
    <source>
        <dbReference type="ARBA" id="ARBA00023136"/>
    </source>
</evidence>
<dbReference type="PATRIC" id="fig|1423750.3.peg.1654"/>
<keyword evidence="2 5" id="KW-0812">Transmembrane</keyword>
<evidence type="ECO:0000256" key="5">
    <source>
        <dbReference type="HAMAP-Rule" id="MF_01874"/>
    </source>
</evidence>
<sequence>MESWIFLGVILAIALIAKNSSLVIATAVVLILKALPATGKLLTLVENKGINWGVIIISIAILIPIATGKIGFAELISVFKSPTGLIALACGVLVAVLSRQGVSLLATTPQVTVALLFGTILGVVFLNGVAAGPVIASGITYCIISILHIGIN</sequence>
<evidence type="ECO:0000313" key="7">
    <source>
        <dbReference type="Proteomes" id="UP000051451"/>
    </source>
</evidence>
<dbReference type="GeneID" id="98317808"/>
<dbReference type="AlphaFoldDB" id="A0A0R1VR84"/>
<feature type="transmembrane region" description="Helical" evidence="5">
    <location>
        <begin position="114"/>
        <end position="147"/>
    </location>
</feature>
<evidence type="ECO:0000256" key="2">
    <source>
        <dbReference type="ARBA" id="ARBA00022692"/>
    </source>
</evidence>
<evidence type="ECO:0000313" key="6">
    <source>
        <dbReference type="EMBL" id="KRM08273.1"/>
    </source>
</evidence>
<reference evidence="6 7" key="1">
    <citation type="journal article" date="2015" name="Genome Announc.">
        <title>Expanding the biotechnology potential of lactobacilli through comparative genomics of 213 strains and associated genera.</title>
        <authorList>
            <person name="Sun Z."/>
            <person name="Harris H.M."/>
            <person name="McCann A."/>
            <person name="Guo C."/>
            <person name="Argimon S."/>
            <person name="Zhang W."/>
            <person name="Yang X."/>
            <person name="Jeffery I.B."/>
            <person name="Cooney J.C."/>
            <person name="Kagawa T.F."/>
            <person name="Liu W."/>
            <person name="Song Y."/>
            <person name="Salvetti E."/>
            <person name="Wrobel A."/>
            <person name="Rasinkangas P."/>
            <person name="Parkhill J."/>
            <person name="Rea M.C."/>
            <person name="O'Sullivan O."/>
            <person name="Ritari J."/>
            <person name="Douillard F.P."/>
            <person name="Paul Ross R."/>
            <person name="Yang R."/>
            <person name="Briner A.E."/>
            <person name="Felis G.E."/>
            <person name="de Vos W.M."/>
            <person name="Barrangou R."/>
            <person name="Klaenhammer T.R."/>
            <person name="Caufield P.W."/>
            <person name="Cui Y."/>
            <person name="Zhang H."/>
            <person name="O'Toole P.W."/>
        </authorList>
    </citation>
    <scope>NUCLEOTIDE SEQUENCE [LARGE SCALE GENOMIC DNA]</scope>
    <source>
        <strain evidence="6 7">DSM 18630</strain>
    </source>
</reference>
<keyword evidence="3 5" id="KW-1133">Transmembrane helix</keyword>
<name>A0A0R1VR84_9LACO</name>
<feature type="transmembrane region" description="Helical" evidence="5">
    <location>
        <begin position="49"/>
        <end position="72"/>
    </location>
</feature>
<protein>
    <recommendedName>
        <fullName evidence="5">UPF0756 membrane protein FC89_GL001611</fullName>
    </recommendedName>
</protein>